<accession>A0A2H3CMJ1</accession>
<evidence type="ECO:0000313" key="5">
    <source>
        <dbReference type="Proteomes" id="UP000217790"/>
    </source>
</evidence>
<keyword evidence="2" id="KW-0862">Zinc</keyword>
<reference evidence="5" key="1">
    <citation type="journal article" date="2017" name="Nat. Ecol. Evol.">
        <title>Genome expansion and lineage-specific genetic innovations in the forest pathogenic fungi Armillaria.</title>
        <authorList>
            <person name="Sipos G."/>
            <person name="Prasanna A.N."/>
            <person name="Walter M.C."/>
            <person name="O'Connor E."/>
            <person name="Balint B."/>
            <person name="Krizsan K."/>
            <person name="Kiss B."/>
            <person name="Hess J."/>
            <person name="Varga T."/>
            <person name="Slot J."/>
            <person name="Riley R."/>
            <person name="Boka B."/>
            <person name="Rigling D."/>
            <person name="Barry K."/>
            <person name="Lee J."/>
            <person name="Mihaltcheva S."/>
            <person name="LaButti K."/>
            <person name="Lipzen A."/>
            <person name="Waldron R."/>
            <person name="Moloney N.M."/>
            <person name="Sperisen C."/>
            <person name="Kredics L."/>
            <person name="Vagvoelgyi C."/>
            <person name="Patrignani A."/>
            <person name="Fitzpatrick D."/>
            <person name="Nagy I."/>
            <person name="Doyle S."/>
            <person name="Anderson J.B."/>
            <person name="Grigoriev I.V."/>
            <person name="Gueldener U."/>
            <person name="Muensterkoetter M."/>
            <person name="Nagy L.G."/>
        </authorList>
    </citation>
    <scope>NUCLEOTIDE SEQUENCE [LARGE SCALE GENOMIC DNA]</scope>
    <source>
        <strain evidence="5">Ar21-2</strain>
    </source>
</reference>
<dbReference type="PROSITE" id="PS50158">
    <property type="entry name" value="ZF_CCHC"/>
    <property type="match status" value="1"/>
</dbReference>
<dbReference type="GO" id="GO:0003676">
    <property type="term" value="F:nucleic acid binding"/>
    <property type="evidence" value="ECO:0007669"/>
    <property type="project" value="InterPro"/>
</dbReference>
<dbReference type="SMART" id="SM00343">
    <property type="entry name" value="ZnF_C2HC"/>
    <property type="match status" value="1"/>
</dbReference>
<gene>
    <name evidence="4" type="ORF">ARMGADRAFT_943640</name>
</gene>
<name>A0A2H3CMJ1_ARMGA</name>
<dbReference type="InterPro" id="IPR001878">
    <property type="entry name" value="Znf_CCHC"/>
</dbReference>
<feature type="domain" description="CCHC-type" evidence="3">
    <location>
        <begin position="27"/>
        <end position="40"/>
    </location>
</feature>
<protein>
    <recommendedName>
        <fullName evidence="3">CCHC-type domain-containing protein</fullName>
    </recommendedName>
</protein>
<evidence type="ECO:0000256" key="1">
    <source>
        <dbReference type="ARBA" id="ARBA00022664"/>
    </source>
</evidence>
<dbReference type="SUPFAM" id="SSF57756">
    <property type="entry name" value="Retrovirus zinc finger-like domains"/>
    <property type="match status" value="1"/>
</dbReference>
<dbReference type="EMBL" id="KZ293699">
    <property type="protein sequence ID" value="PBK84299.1"/>
    <property type="molecule type" value="Genomic_DNA"/>
</dbReference>
<dbReference type="InterPro" id="IPR036875">
    <property type="entry name" value="Znf_CCHC_sf"/>
</dbReference>
<proteinExistence type="predicted"/>
<keyword evidence="1" id="KW-0507">mRNA processing</keyword>
<keyword evidence="5" id="KW-1185">Reference proteome</keyword>
<dbReference type="GO" id="GO:0008270">
    <property type="term" value="F:zinc ion binding"/>
    <property type="evidence" value="ECO:0007669"/>
    <property type="project" value="UniProtKB-KW"/>
</dbReference>
<dbReference type="Proteomes" id="UP000217790">
    <property type="component" value="Unassembled WGS sequence"/>
</dbReference>
<keyword evidence="2" id="KW-0863">Zinc-finger</keyword>
<dbReference type="AlphaFoldDB" id="A0A2H3CMJ1"/>
<organism evidence="4 5">
    <name type="scientific">Armillaria gallica</name>
    <name type="common">Bulbous honey fungus</name>
    <name type="synonym">Armillaria bulbosa</name>
    <dbReference type="NCBI Taxonomy" id="47427"/>
    <lineage>
        <taxon>Eukaryota</taxon>
        <taxon>Fungi</taxon>
        <taxon>Dikarya</taxon>
        <taxon>Basidiomycota</taxon>
        <taxon>Agaricomycotina</taxon>
        <taxon>Agaricomycetes</taxon>
        <taxon>Agaricomycetidae</taxon>
        <taxon>Agaricales</taxon>
        <taxon>Marasmiineae</taxon>
        <taxon>Physalacriaceae</taxon>
        <taxon>Armillaria</taxon>
    </lineage>
</organism>
<evidence type="ECO:0000259" key="3">
    <source>
        <dbReference type="PROSITE" id="PS50158"/>
    </source>
</evidence>
<evidence type="ECO:0000256" key="2">
    <source>
        <dbReference type="PROSITE-ProRule" id="PRU00047"/>
    </source>
</evidence>
<evidence type="ECO:0000313" key="4">
    <source>
        <dbReference type="EMBL" id="PBK84299.1"/>
    </source>
</evidence>
<sequence length="58" mass="6633">MYGHRKSQHRRGNWKQHTEKDNLEEECWNCHKQGHISAECWSKGGGIEGKGPTSRGKG</sequence>
<dbReference type="GO" id="GO:0006397">
    <property type="term" value="P:mRNA processing"/>
    <property type="evidence" value="ECO:0007669"/>
    <property type="project" value="UniProtKB-KW"/>
</dbReference>
<dbReference type="Gene3D" id="4.10.60.10">
    <property type="entry name" value="Zinc finger, CCHC-type"/>
    <property type="match status" value="1"/>
</dbReference>
<dbReference type="InParanoid" id="A0A2H3CMJ1"/>
<dbReference type="OrthoDB" id="3049268at2759"/>
<keyword evidence="2" id="KW-0479">Metal-binding</keyword>
<dbReference type="STRING" id="47427.A0A2H3CMJ1"/>